<name>A0A196S6M7_BLAHN</name>
<gene>
    <name evidence="1" type="ORF">AV274_6301</name>
</gene>
<accession>A0A196S6M7</accession>
<proteinExistence type="predicted"/>
<dbReference type="EMBL" id="LXWW01000567">
    <property type="protein sequence ID" value="OAO12026.1"/>
    <property type="molecule type" value="Genomic_DNA"/>
</dbReference>
<organism evidence="1 2">
    <name type="scientific">Blastocystis sp. subtype 1 (strain ATCC 50177 / NandII)</name>
    <dbReference type="NCBI Taxonomy" id="478820"/>
    <lineage>
        <taxon>Eukaryota</taxon>
        <taxon>Sar</taxon>
        <taxon>Stramenopiles</taxon>
        <taxon>Bigyra</taxon>
        <taxon>Opalozoa</taxon>
        <taxon>Opalinata</taxon>
        <taxon>Blastocystidae</taxon>
        <taxon>Blastocystis</taxon>
    </lineage>
</organism>
<comment type="caution">
    <text evidence="1">The sequence shown here is derived from an EMBL/GenBank/DDBJ whole genome shotgun (WGS) entry which is preliminary data.</text>
</comment>
<evidence type="ECO:0000313" key="1">
    <source>
        <dbReference type="EMBL" id="OAO12026.1"/>
    </source>
</evidence>
<sequence length="197" mass="22417">MHPDREIAKYAHDHDCYVLTRDSHFYAYSVPGVIDVERVIKTLARNPDPSSVPVFCRHMLDTFGRALSHRSNSASSEYNIATYPAFPLSLLTKTKDDTLFALYETTREEMIAFVQHYHTQFTTYYFNTIFSTILAVSSLLFCDNTEVVTYLFSLTTRLFNMITQDTEDTHAVVTPEGVRFVPSEEAYGRLLGAGSRG</sequence>
<reference evidence="1 2" key="1">
    <citation type="submission" date="2016-05" db="EMBL/GenBank/DDBJ databases">
        <title>Nuclear genome of Blastocystis sp. subtype 1 NandII.</title>
        <authorList>
            <person name="Gentekaki E."/>
            <person name="Curtis B."/>
            <person name="Stairs C."/>
            <person name="Eme L."/>
            <person name="Herman E."/>
            <person name="Klimes V."/>
            <person name="Arias M.C."/>
            <person name="Elias M."/>
            <person name="Hilliou F."/>
            <person name="Klute M."/>
            <person name="Malik S.-B."/>
            <person name="Pightling A."/>
            <person name="Rachubinski R."/>
            <person name="Salas D."/>
            <person name="Schlacht A."/>
            <person name="Suga H."/>
            <person name="Archibald J."/>
            <person name="Ball S.G."/>
            <person name="Clark G."/>
            <person name="Dacks J."/>
            <person name="Van Der Giezen M."/>
            <person name="Tsaousis A."/>
            <person name="Roger A."/>
        </authorList>
    </citation>
    <scope>NUCLEOTIDE SEQUENCE [LARGE SCALE GENOMIC DNA]</scope>
    <source>
        <strain evidence="2">ATCC 50177 / NandII</strain>
    </source>
</reference>
<dbReference type="Proteomes" id="UP000078348">
    <property type="component" value="Unassembled WGS sequence"/>
</dbReference>
<keyword evidence="2" id="KW-1185">Reference proteome</keyword>
<protein>
    <submittedName>
        <fullName evidence="1">Uncharacterized protein</fullName>
    </submittedName>
</protein>
<dbReference type="AlphaFoldDB" id="A0A196S6M7"/>
<evidence type="ECO:0000313" key="2">
    <source>
        <dbReference type="Proteomes" id="UP000078348"/>
    </source>
</evidence>